<keyword evidence="2" id="KW-1185">Reference proteome</keyword>
<sequence>MAILRRKVPAGLAAVAGRSGGDAGYWAAGRDPVGRRYCTYRCQTANSSSASSVLPSVVLRSPTIADVSSSQ</sequence>
<proteinExistence type="predicted"/>
<dbReference type="Proteomes" id="UP000621500">
    <property type="component" value="Unassembled WGS sequence"/>
</dbReference>
<protein>
    <submittedName>
        <fullName evidence="1">Uncharacterized protein</fullName>
    </submittedName>
</protein>
<organism evidence="1 2">
    <name type="scientific">Plantactinospora mayteni</name>
    <dbReference type="NCBI Taxonomy" id="566021"/>
    <lineage>
        <taxon>Bacteria</taxon>
        <taxon>Bacillati</taxon>
        <taxon>Actinomycetota</taxon>
        <taxon>Actinomycetes</taxon>
        <taxon>Micromonosporales</taxon>
        <taxon>Micromonosporaceae</taxon>
        <taxon>Plantactinospora</taxon>
    </lineage>
</organism>
<evidence type="ECO:0000313" key="1">
    <source>
        <dbReference type="EMBL" id="GIG98949.1"/>
    </source>
</evidence>
<name>A0ABQ4EWD3_9ACTN</name>
<reference evidence="1 2" key="1">
    <citation type="submission" date="2021-01" db="EMBL/GenBank/DDBJ databases">
        <title>Whole genome shotgun sequence of Plantactinospora mayteni NBRC 109088.</title>
        <authorList>
            <person name="Komaki H."/>
            <person name="Tamura T."/>
        </authorList>
    </citation>
    <scope>NUCLEOTIDE SEQUENCE [LARGE SCALE GENOMIC DNA]</scope>
    <source>
        <strain evidence="1 2">NBRC 109088</strain>
    </source>
</reference>
<comment type="caution">
    <text evidence="1">The sequence shown here is derived from an EMBL/GenBank/DDBJ whole genome shotgun (WGS) entry which is preliminary data.</text>
</comment>
<gene>
    <name evidence="1" type="ORF">Pma05_55220</name>
</gene>
<accession>A0ABQ4EWD3</accession>
<evidence type="ECO:0000313" key="2">
    <source>
        <dbReference type="Proteomes" id="UP000621500"/>
    </source>
</evidence>
<dbReference type="EMBL" id="BONX01000038">
    <property type="protein sequence ID" value="GIG98949.1"/>
    <property type="molecule type" value="Genomic_DNA"/>
</dbReference>